<sequence>MAQDFLADNNLCGQTILRLVSRGNAVIAELLRLSDFIPSVFKLESKAEQLKYGSIVSDFSYFRGIEYYENKIDQSTQLQDIDEEFRENNLPILTRFYLAFESIHKYVVDLNRFLEELNEGVYIQQTLESVLINQDGKQLMCEALFLYGVMLLTIDMKIEGLIRERMLVSYYRYSGAARGAGSDSNIDDVCKLLRSTGYSNTLGSKRPPNYPEAYFARVNVNPVFVSMVLGRLRSDDVYSQVSAYPLPEHRSTALATQASMLYVCLYFDPDILHTQQAKMREIVDKFFPDNWVISVYMGTIVNLIEAWEPYKAAKVALQNTLEVGNCKQHAVKHARQLQKSFKDVDHFLKEGVLTSDYMLDNIPRLMNCLRECNVCIRWLMLHSIVTGSELIKKCKQLRELVLTTTTVKQANIFQLLLHTAQLELKLKEMFKKMLADKEMTWDRCKKEGVERMDELAEVFSGSKPLTRIEKNDQLKSWFEQMSRQISSLDYSDSTSAGRKMVQLMQALEEVQEFHQLENNLQVRQFLADTRGFLHQMIRTVNIQEEVLITLEIIADLSYAWMVMDQNYTSNMQEGIKRTPSLVIKLRSTFLKLASTLELPLLRINQANSSDLISVSQYYSGELVAYVRKVLQIIPQTMFGLLARIVKIQTTQIHELPTRLEKDKMREYAQLDARYEVAKLTHGISVFTEGVLMMKTTLVGIIKIDPKQLLEDGIRKELVMQVAHAMHKMLIFNPKAKTSELFPKLQTLSQTMDAYRRSFEYIQDYVDIYGLKIWQKEMLRIINYNVEQECNSFLRQKIQDYESLYQSKDIPVPRFPPVDGSVNFIGRLARETLRITDGRTTSYVDLLGTWYDVKTKVEVADTKLFTRIQEALGVYGLSGLDRLFSFMVVRELQQFIMMVQHSVLKDKAWIDVLGSVHKTITPHRDVLENPSKIFNSVNQRANKVWPTFIEAAMRIGQIQLIRRQIGNELNFSCKFESKSLASGVYTMNKALLTAVEAHYKDPEKPYPNDDSMMFELTSFIDGMGMGEVMKKIYITTKRLSHFSLLCFLFTITQLQKLQYSKPLCGLVCKKVNDSVDAPPFIIGMLTLLQQFHANETQKFIEMLGQYLRSCIAASSGSNRTSDLPPEAINVAAFLEEFVFYGNIKRKMVEGHVPAYILDDFRRGF</sequence>
<dbReference type="PANTHER" id="PTHR15691:SF6">
    <property type="entry name" value="WASH COMPLEX SUBUNIT 5"/>
    <property type="match status" value="1"/>
</dbReference>
<accession>H2Y1Y9</accession>
<dbReference type="InterPro" id="IPR019393">
    <property type="entry name" value="WASH_strumpellin"/>
</dbReference>
<dbReference type="InParanoid" id="H2Y1Y9"/>
<dbReference type="GO" id="GO:0071203">
    <property type="term" value="C:WASH complex"/>
    <property type="evidence" value="ECO:0000318"/>
    <property type="project" value="GO_Central"/>
</dbReference>
<dbReference type="GeneID" id="100175056"/>
<protein>
    <recommendedName>
        <fullName evidence="2">WASH complex subunit 5</fullName>
    </recommendedName>
    <alternativeName>
        <fullName evidence="3">WASH complex subunit strumpellin</fullName>
    </alternativeName>
</protein>
<reference evidence="4" key="4">
    <citation type="submission" date="2025-09" db="UniProtKB">
        <authorList>
            <consortium name="Ensembl"/>
        </authorList>
    </citation>
    <scope>IDENTIFICATION</scope>
</reference>
<evidence type="ECO:0000313" key="4">
    <source>
        <dbReference type="Ensembl" id="ENSCINP00000035924.1"/>
    </source>
</evidence>
<name>H2Y1Y9_CIOIN</name>
<reference evidence="4" key="2">
    <citation type="journal article" date="2008" name="Genome Biol.">
        <title>Improved genome assembly and evidence-based global gene model set for the chordate Ciona intestinalis: new insight into intron and operon populations.</title>
        <authorList>
            <person name="Satou Y."/>
            <person name="Mineta K."/>
            <person name="Ogasawara M."/>
            <person name="Sasakura Y."/>
            <person name="Shoguchi E."/>
            <person name="Ueno K."/>
            <person name="Yamada L."/>
            <person name="Matsumoto J."/>
            <person name="Wasserscheid J."/>
            <person name="Dewar K."/>
            <person name="Wiley G.B."/>
            <person name="Macmil S.L."/>
            <person name="Roe B.A."/>
            <person name="Zeller R.W."/>
            <person name="Hastings K.E."/>
            <person name="Lemaire P."/>
            <person name="Lindquist E."/>
            <person name="Endo T."/>
            <person name="Hotta K."/>
            <person name="Inaba K."/>
        </authorList>
    </citation>
    <scope>NUCLEOTIDE SEQUENCE [LARGE SCALE GENOMIC DNA]</scope>
    <source>
        <strain evidence="4">wild type</strain>
    </source>
</reference>
<dbReference type="Pfam" id="PF10266">
    <property type="entry name" value="Strumpellin"/>
    <property type="match status" value="1"/>
</dbReference>
<dbReference type="STRING" id="7719.ENSCINP00000035924"/>
<dbReference type="OMA" id="FFPDNWV"/>
<dbReference type="EMBL" id="EAAA01000372">
    <property type="status" value="NOT_ANNOTATED_CDS"/>
    <property type="molecule type" value="Genomic_DNA"/>
</dbReference>
<keyword evidence="5" id="KW-1185">Reference proteome</keyword>
<organism evidence="4 5">
    <name type="scientific">Ciona intestinalis</name>
    <name type="common">Transparent sea squirt</name>
    <name type="synonym">Ascidia intestinalis</name>
    <dbReference type="NCBI Taxonomy" id="7719"/>
    <lineage>
        <taxon>Eukaryota</taxon>
        <taxon>Metazoa</taxon>
        <taxon>Chordata</taxon>
        <taxon>Tunicata</taxon>
        <taxon>Ascidiacea</taxon>
        <taxon>Phlebobranchia</taxon>
        <taxon>Cionidae</taxon>
        <taxon>Ciona</taxon>
    </lineage>
</organism>
<dbReference type="GO" id="GO:0005768">
    <property type="term" value="C:endosome"/>
    <property type="evidence" value="ECO:0000318"/>
    <property type="project" value="GO_Central"/>
</dbReference>
<dbReference type="HOGENOM" id="CLU_004021_1_0_1"/>
<dbReference type="GO" id="GO:0051125">
    <property type="term" value="P:regulation of actin nucleation"/>
    <property type="evidence" value="ECO:0000318"/>
    <property type="project" value="GO_Central"/>
</dbReference>
<dbReference type="EMBL" id="EAAA01000370">
    <property type="status" value="NOT_ANNOTATED_CDS"/>
    <property type="molecule type" value="Genomic_DNA"/>
</dbReference>
<dbReference type="PANTHER" id="PTHR15691">
    <property type="entry name" value="WASH COMPLEX SUBUNIT 5"/>
    <property type="match status" value="1"/>
</dbReference>
<dbReference type="EMBL" id="EAAA01000371">
    <property type="status" value="NOT_ANNOTATED_CDS"/>
    <property type="molecule type" value="Genomic_DNA"/>
</dbReference>
<dbReference type="GO" id="GO:0030041">
    <property type="term" value="P:actin filament polymerization"/>
    <property type="evidence" value="ECO:0000318"/>
    <property type="project" value="GO_Central"/>
</dbReference>
<dbReference type="Proteomes" id="UP000008144">
    <property type="component" value="Chromosome 1"/>
</dbReference>
<comment type="similarity">
    <text evidence="1">Belongs to the strumpellin family.</text>
</comment>
<evidence type="ECO:0000256" key="1">
    <source>
        <dbReference type="ARBA" id="ARBA00006224"/>
    </source>
</evidence>
<dbReference type="RefSeq" id="XP_026692370.1">
    <property type="nucleotide sequence ID" value="XM_026836569.1"/>
</dbReference>
<reference evidence="5" key="1">
    <citation type="journal article" date="2002" name="Science">
        <title>The draft genome of Ciona intestinalis: insights into chordate and vertebrate origins.</title>
        <authorList>
            <person name="Dehal P."/>
            <person name="Satou Y."/>
            <person name="Campbell R.K."/>
            <person name="Chapman J."/>
            <person name="Degnan B."/>
            <person name="De Tomaso A."/>
            <person name="Davidson B."/>
            <person name="Di Gregorio A."/>
            <person name="Gelpke M."/>
            <person name="Goodstein D.M."/>
            <person name="Harafuji N."/>
            <person name="Hastings K.E."/>
            <person name="Ho I."/>
            <person name="Hotta K."/>
            <person name="Huang W."/>
            <person name="Kawashima T."/>
            <person name="Lemaire P."/>
            <person name="Martinez D."/>
            <person name="Meinertzhagen I.A."/>
            <person name="Necula S."/>
            <person name="Nonaka M."/>
            <person name="Putnam N."/>
            <person name="Rash S."/>
            <person name="Saiga H."/>
            <person name="Satake M."/>
            <person name="Terry A."/>
            <person name="Yamada L."/>
            <person name="Wang H.G."/>
            <person name="Awazu S."/>
            <person name="Azumi K."/>
            <person name="Boore J."/>
            <person name="Branno M."/>
            <person name="Chin-Bow S."/>
            <person name="DeSantis R."/>
            <person name="Doyle S."/>
            <person name="Francino P."/>
            <person name="Keys D.N."/>
            <person name="Haga S."/>
            <person name="Hayashi H."/>
            <person name="Hino K."/>
            <person name="Imai K.S."/>
            <person name="Inaba K."/>
            <person name="Kano S."/>
            <person name="Kobayashi K."/>
            <person name="Kobayashi M."/>
            <person name="Lee B.I."/>
            <person name="Makabe K.W."/>
            <person name="Manohar C."/>
            <person name="Matassi G."/>
            <person name="Medina M."/>
            <person name="Mochizuki Y."/>
            <person name="Mount S."/>
            <person name="Morishita T."/>
            <person name="Miura S."/>
            <person name="Nakayama A."/>
            <person name="Nishizaka S."/>
            <person name="Nomoto H."/>
            <person name="Ohta F."/>
            <person name="Oishi K."/>
            <person name="Rigoutsos I."/>
            <person name="Sano M."/>
            <person name="Sasaki A."/>
            <person name="Sasakura Y."/>
            <person name="Shoguchi E."/>
            <person name="Shin-i T."/>
            <person name="Spagnuolo A."/>
            <person name="Stainier D."/>
            <person name="Suzuki M.M."/>
            <person name="Tassy O."/>
            <person name="Takatori N."/>
            <person name="Tokuoka M."/>
            <person name="Yagi K."/>
            <person name="Yoshizaki F."/>
            <person name="Wada S."/>
            <person name="Zhang C."/>
            <person name="Hyatt P.D."/>
            <person name="Larimer F."/>
            <person name="Detter C."/>
            <person name="Doggett N."/>
            <person name="Glavina T."/>
            <person name="Hawkins T."/>
            <person name="Richardson P."/>
            <person name="Lucas S."/>
            <person name="Kohara Y."/>
            <person name="Levine M."/>
            <person name="Satoh N."/>
            <person name="Rokhsar D.S."/>
        </authorList>
    </citation>
    <scope>NUCLEOTIDE SEQUENCE [LARGE SCALE GENOMIC DNA]</scope>
</reference>
<dbReference type="FunCoup" id="H2Y1Y9">
    <property type="interactions" value="396"/>
</dbReference>
<dbReference type="GeneTree" id="ENSGT00390000011137"/>
<dbReference type="GO" id="GO:0007032">
    <property type="term" value="P:endosome organization"/>
    <property type="evidence" value="ECO:0000318"/>
    <property type="project" value="GO_Central"/>
</dbReference>
<dbReference type="GO" id="GO:0140285">
    <property type="term" value="P:endosome fission"/>
    <property type="evidence" value="ECO:0000318"/>
    <property type="project" value="GO_Central"/>
</dbReference>
<dbReference type="EMBL" id="EAAA01000369">
    <property type="status" value="NOT_ANNOTATED_CDS"/>
    <property type="molecule type" value="Genomic_DNA"/>
</dbReference>
<reference evidence="4" key="3">
    <citation type="submission" date="2025-08" db="UniProtKB">
        <authorList>
            <consortium name="Ensembl"/>
        </authorList>
    </citation>
    <scope>IDENTIFICATION</scope>
</reference>
<dbReference type="EMBL" id="EAAA01000368">
    <property type="status" value="NOT_ANNOTATED_CDS"/>
    <property type="molecule type" value="Genomic_DNA"/>
</dbReference>
<gene>
    <name evidence="4" type="primary">LOC100175056</name>
</gene>
<proteinExistence type="inferred from homology"/>
<evidence type="ECO:0000256" key="2">
    <source>
        <dbReference type="ARBA" id="ARBA00013581"/>
    </source>
</evidence>
<dbReference type="AlphaFoldDB" id="H2Y1Y9"/>
<evidence type="ECO:0000313" key="5">
    <source>
        <dbReference type="Proteomes" id="UP000008144"/>
    </source>
</evidence>
<dbReference type="Ensembl" id="ENSCINT00000032009.1">
    <property type="protein sequence ID" value="ENSCINP00000035924.1"/>
    <property type="gene ID" value="ENSCING00000020969.1"/>
</dbReference>
<evidence type="ECO:0000256" key="3">
    <source>
        <dbReference type="ARBA" id="ARBA00029945"/>
    </source>
</evidence>